<dbReference type="RefSeq" id="WP_147928706.1">
    <property type="nucleotide sequence ID" value="NZ_VOXD01000001.1"/>
</dbReference>
<dbReference type="AlphaFoldDB" id="A0A5C7FN77"/>
<reference evidence="1 2" key="1">
    <citation type="submission" date="2019-08" db="EMBL/GenBank/DDBJ databases">
        <title>Lewinella sp. strain SSH13 Genome sequencing and assembly.</title>
        <authorList>
            <person name="Kim I."/>
        </authorList>
    </citation>
    <scope>NUCLEOTIDE SEQUENCE [LARGE SCALE GENOMIC DNA]</scope>
    <source>
        <strain evidence="1 2">SSH13</strain>
    </source>
</reference>
<gene>
    <name evidence="1" type="ORF">FUA23_00335</name>
</gene>
<evidence type="ECO:0000313" key="2">
    <source>
        <dbReference type="Proteomes" id="UP000321907"/>
    </source>
</evidence>
<keyword evidence="2" id="KW-1185">Reference proteome</keyword>
<accession>A0A5C7FN77</accession>
<organism evidence="1 2">
    <name type="scientific">Neolewinella aurantiaca</name>
    <dbReference type="NCBI Taxonomy" id="2602767"/>
    <lineage>
        <taxon>Bacteria</taxon>
        <taxon>Pseudomonadati</taxon>
        <taxon>Bacteroidota</taxon>
        <taxon>Saprospiria</taxon>
        <taxon>Saprospirales</taxon>
        <taxon>Lewinellaceae</taxon>
        <taxon>Neolewinella</taxon>
    </lineage>
</organism>
<evidence type="ECO:0000313" key="1">
    <source>
        <dbReference type="EMBL" id="TXF91665.1"/>
    </source>
</evidence>
<dbReference type="Proteomes" id="UP000321907">
    <property type="component" value="Unassembled WGS sequence"/>
</dbReference>
<comment type="caution">
    <text evidence="1">The sequence shown here is derived from an EMBL/GenBank/DDBJ whole genome shotgun (WGS) entry which is preliminary data.</text>
</comment>
<name>A0A5C7FN77_9BACT</name>
<dbReference type="OrthoDB" id="1114593at2"/>
<dbReference type="EMBL" id="VOXD01000001">
    <property type="protein sequence ID" value="TXF91665.1"/>
    <property type="molecule type" value="Genomic_DNA"/>
</dbReference>
<proteinExistence type="predicted"/>
<protein>
    <submittedName>
        <fullName evidence="1">Uncharacterized protein</fullName>
    </submittedName>
</protein>
<sequence length="260" mass="29609">MIDSVSNYCHRWCERCPFTSRCSLVAFSEEHMSSDQRERPGTLPASFPALSGKFSEFLGRLELNLQKYRNSLSVIGYGAREEYPRPTGMSRKALGELSMTVMLELRELRKGKWVPDYLRSPDFGQADVQAFRELNWYLGILGPKFRRAVLEKPYSGPVDLDAHKTARLTHIILARMIAAITVLIEVHGREAYDDLRTILEDCLRLLAGIRSLFPEAYLYHRPGFDDPAERGFLKVFYEECPPVDPFKDGTWSPGGRAPSA</sequence>